<accession>A0A1G4JIY5</accession>
<sequence length="319" mass="35563">MDLLMERLQSLEKEGYRFAMWVEAPQFTARYICSQDIVDTELPSSQAKKAILQHPPLGKIKDKPLVKKTYDLDLTNPYAVSAYFKNVFSALKQMHCKAITKAWIKVAEPKKKSKFPYIKGDLYKPPWWPADVEHREPDHLRKTDRIGLMVSILTQMVPHSGDPNLLKRLENSTLSINLGQSSLGGHALDDAYQVCKALCMGHSTTRALDFRLSDGYDPPVRDYRGPTPKTGNFSVSDSLTPVSSIGMGSDPESLSYPGLSCEKVQVKPANGSSGAEFISDTSPFQSLDHIDHPGDLIGEYMLNHEIVKVQPINVLSTQD</sequence>
<dbReference type="Proteomes" id="UP000190274">
    <property type="component" value="Chromosome F"/>
</dbReference>
<evidence type="ECO:0000313" key="3">
    <source>
        <dbReference type="Proteomes" id="UP000190274"/>
    </source>
</evidence>
<proteinExistence type="predicted"/>
<dbReference type="InterPro" id="IPR023278">
    <property type="entry name" value="Ethylene_insens-like_DNA-bd"/>
</dbReference>
<name>A0A1G4JIY5_9SACH</name>
<dbReference type="InterPro" id="IPR047092">
    <property type="entry name" value="AFUB_07903/YDR124W-like_hel"/>
</dbReference>
<dbReference type="PANTHER" id="PTHR36102">
    <property type="entry name" value="CHROMOSOME 10, WHOLE GENOME SHOTGUN SEQUENCE"/>
    <property type="match status" value="1"/>
</dbReference>
<dbReference type="PANTHER" id="PTHR36102:SF1">
    <property type="entry name" value="YDR124W-LIKE HELICAL BUNDLE DOMAIN-CONTAINING PROTEIN"/>
    <property type="match status" value="1"/>
</dbReference>
<dbReference type="EMBL" id="LT598458">
    <property type="protein sequence ID" value="SCU90271.1"/>
    <property type="molecule type" value="Genomic_DNA"/>
</dbReference>
<dbReference type="Pfam" id="PF11001">
    <property type="entry name" value="AFUB_07903_YDR124W_hel"/>
    <property type="match status" value="1"/>
</dbReference>
<evidence type="ECO:0000313" key="2">
    <source>
        <dbReference type="EMBL" id="SCU90271.1"/>
    </source>
</evidence>
<protein>
    <submittedName>
        <fullName evidence="2">LADA_0F02916g1_1</fullName>
    </submittedName>
</protein>
<dbReference type="AlphaFoldDB" id="A0A1G4JIY5"/>
<feature type="domain" description="Subtelomeric hrmA-associated cluster protein AFUB-079030/YDR124W-like helical bundle" evidence="1">
    <location>
        <begin position="75"/>
        <end position="196"/>
    </location>
</feature>
<reference evidence="2 3" key="1">
    <citation type="submission" date="2016-03" db="EMBL/GenBank/DDBJ databases">
        <authorList>
            <person name="Devillers H."/>
        </authorList>
    </citation>
    <scope>NUCLEOTIDE SEQUENCE [LARGE SCALE GENOMIC DNA]</scope>
    <source>
        <strain evidence="2">CBS 10888</strain>
    </source>
</reference>
<dbReference type="GO" id="GO:0005634">
    <property type="term" value="C:nucleus"/>
    <property type="evidence" value="ECO:0007669"/>
    <property type="project" value="InterPro"/>
</dbReference>
<keyword evidence="3" id="KW-1185">Reference proteome</keyword>
<dbReference type="GO" id="GO:0003700">
    <property type="term" value="F:DNA-binding transcription factor activity"/>
    <property type="evidence" value="ECO:0007669"/>
    <property type="project" value="InterPro"/>
</dbReference>
<evidence type="ECO:0000259" key="1">
    <source>
        <dbReference type="Pfam" id="PF11001"/>
    </source>
</evidence>
<dbReference type="SUPFAM" id="SSF116768">
    <property type="entry name" value="DNA-binding domain of EIN3-like"/>
    <property type="match status" value="1"/>
</dbReference>
<dbReference type="OrthoDB" id="5338458at2759"/>
<gene>
    <name evidence="2" type="ORF">LADA_0F02916G</name>
</gene>
<organism evidence="2 3">
    <name type="scientific">Lachancea dasiensis</name>
    <dbReference type="NCBI Taxonomy" id="1072105"/>
    <lineage>
        <taxon>Eukaryota</taxon>
        <taxon>Fungi</taxon>
        <taxon>Dikarya</taxon>
        <taxon>Ascomycota</taxon>
        <taxon>Saccharomycotina</taxon>
        <taxon>Saccharomycetes</taxon>
        <taxon>Saccharomycetales</taxon>
        <taxon>Saccharomycetaceae</taxon>
        <taxon>Lachancea</taxon>
    </lineage>
</organism>
<dbReference type="InterPro" id="IPR021264">
    <property type="entry name" value="AFUB_079030/YDR124W-like"/>
</dbReference>